<comment type="caution">
    <text evidence="1">The sequence shown here is derived from an EMBL/GenBank/DDBJ whole genome shotgun (WGS) entry which is preliminary data.</text>
</comment>
<protein>
    <submittedName>
        <fullName evidence="1">TetR family transcriptional regulator</fullName>
    </submittedName>
</protein>
<reference evidence="1 2" key="1">
    <citation type="submission" date="2020-08" db="EMBL/GenBank/DDBJ databases">
        <title>A Genomic Blueprint of the Chicken Gut Microbiome.</title>
        <authorList>
            <person name="Gilroy R."/>
            <person name="Ravi A."/>
            <person name="Getino M."/>
            <person name="Pursley I."/>
            <person name="Horton D.L."/>
            <person name="Alikhan N.-F."/>
            <person name="Baker D."/>
            <person name="Gharbi K."/>
            <person name="Hall N."/>
            <person name="Watson M."/>
            <person name="Adriaenssens E.M."/>
            <person name="Foster-Nyarko E."/>
            <person name="Jarju S."/>
            <person name="Secka A."/>
            <person name="Antonio M."/>
            <person name="Oren A."/>
            <person name="Chaudhuri R."/>
            <person name="La Ragione R.M."/>
            <person name="Hildebrand F."/>
            <person name="Pallen M.J."/>
        </authorList>
    </citation>
    <scope>NUCLEOTIDE SEQUENCE [LARGE SCALE GENOMIC DNA]</scope>
    <source>
        <strain evidence="1 2">Sa3CVN1</strain>
    </source>
</reference>
<dbReference type="EMBL" id="JACSRA010000025">
    <property type="protein sequence ID" value="MBD7912561.1"/>
    <property type="molecule type" value="Genomic_DNA"/>
</dbReference>
<dbReference type="SUPFAM" id="SSF46689">
    <property type="entry name" value="Homeodomain-like"/>
    <property type="match status" value="1"/>
</dbReference>
<evidence type="ECO:0000313" key="1">
    <source>
        <dbReference type="EMBL" id="MBD7912561.1"/>
    </source>
</evidence>
<dbReference type="InterPro" id="IPR050624">
    <property type="entry name" value="HTH-type_Tx_Regulator"/>
</dbReference>
<dbReference type="PANTHER" id="PTHR43479">
    <property type="entry name" value="ACREF/ENVCD OPERON REPRESSOR-RELATED"/>
    <property type="match status" value="1"/>
</dbReference>
<dbReference type="Proteomes" id="UP000627781">
    <property type="component" value="Unassembled WGS sequence"/>
</dbReference>
<gene>
    <name evidence="1" type="ORF">H9661_14475</name>
</gene>
<organism evidence="1 2">
    <name type="scientific">Clostridium cibarium</name>
    <dbReference type="NCBI Taxonomy" id="2762247"/>
    <lineage>
        <taxon>Bacteria</taxon>
        <taxon>Bacillati</taxon>
        <taxon>Bacillota</taxon>
        <taxon>Clostridia</taxon>
        <taxon>Eubacteriales</taxon>
        <taxon>Clostridiaceae</taxon>
        <taxon>Clostridium</taxon>
    </lineage>
</organism>
<dbReference type="PANTHER" id="PTHR43479:SF11">
    <property type="entry name" value="ACREF_ENVCD OPERON REPRESSOR-RELATED"/>
    <property type="match status" value="1"/>
</dbReference>
<evidence type="ECO:0000313" key="2">
    <source>
        <dbReference type="Proteomes" id="UP000627781"/>
    </source>
</evidence>
<proteinExistence type="predicted"/>
<dbReference type="RefSeq" id="WP_143318079.1">
    <property type="nucleotide sequence ID" value="NZ_JACSRA010000025.1"/>
</dbReference>
<accession>A0ABR8PWK9</accession>
<keyword evidence="2" id="KW-1185">Reference proteome</keyword>
<dbReference type="InterPro" id="IPR009057">
    <property type="entry name" value="Homeodomain-like_sf"/>
</dbReference>
<dbReference type="Gene3D" id="1.10.357.10">
    <property type="entry name" value="Tetracycline Repressor, domain 2"/>
    <property type="match status" value="1"/>
</dbReference>
<name>A0ABR8PWK9_9CLOT</name>
<sequence>MGEKDAAKQRLVDVTIKMICEGKKPSEITVADITKKAEVGNGMVNYHFQSKDNLIRVAVKKVMSCARKLLAEKMKAKENLPAHERLVLILKECMDFIAKNSEVAKIAILDNLENNEGESHLLSNEELYQNCLKELYEEDTYKRSVKNYLMASYLNYIFLKAESIEKEIGFNFYNKDQRDKAIDNLVSDLIINDKYDCK</sequence>